<dbReference type="InterPro" id="IPR017970">
    <property type="entry name" value="Homeobox_CS"/>
</dbReference>
<evidence type="ECO:0000256" key="1">
    <source>
        <dbReference type="ARBA" id="ARBA00004123"/>
    </source>
</evidence>
<dbReference type="Pfam" id="PF02183">
    <property type="entry name" value="HALZ"/>
    <property type="match status" value="1"/>
</dbReference>
<evidence type="ECO:0000256" key="9">
    <source>
        <dbReference type="RuleBase" id="RU000682"/>
    </source>
</evidence>
<keyword evidence="3" id="KW-0805">Transcription regulation</keyword>
<dbReference type="InterPro" id="IPR001356">
    <property type="entry name" value="HD"/>
</dbReference>
<dbReference type="GO" id="GO:0043565">
    <property type="term" value="F:sequence-specific DNA binding"/>
    <property type="evidence" value="ECO:0007669"/>
    <property type="project" value="InterPro"/>
</dbReference>
<keyword evidence="6" id="KW-0804">Transcription</keyword>
<keyword evidence="5 8" id="KW-0371">Homeobox</keyword>
<keyword evidence="7 8" id="KW-0539">Nucleus</keyword>
<proteinExistence type="inferred from homology"/>
<reference evidence="12" key="1">
    <citation type="submission" date="2021-03" db="EMBL/GenBank/DDBJ databases">
        <authorList>
            <person name="Li Z."/>
            <person name="Yang C."/>
        </authorList>
    </citation>
    <scope>NUCLEOTIDE SEQUENCE</scope>
    <source>
        <strain evidence="12">Dzin_1.0</strain>
        <tissue evidence="12">Leaf</tissue>
    </source>
</reference>
<dbReference type="AlphaFoldDB" id="A0A9D5HRA0"/>
<evidence type="ECO:0000256" key="5">
    <source>
        <dbReference type="ARBA" id="ARBA00023155"/>
    </source>
</evidence>
<dbReference type="PROSITE" id="PS00027">
    <property type="entry name" value="HOMEOBOX_1"/>
    <property type="match status" value="1"/>
</dbReference>
<dbReference type="PROSITE" id="PS50071">
    <property type="entry name" value="HOMEOBOX_2"/>
    <property type="match status" value="1"/>
</dbReference>
<dbReference type="SMART" id="SM00389">
    <property type="entry name" value="HOX"/>
    <property type="match status" value="1"/>
</dbReference>
<dbReference type="CDD" id="cd00086">
    <property type="entry name" value="homeodomain"/>
    <property type="match status" value="1"/>
</dbReference>
<dbReference type="InterPro" id="IPR050762">
    <property type="entry name" value="HD-ZIP_Homeobox_LZ_Class_II"/>
</dbReference>
<comment type="similarity">
    <text evidence="2">Belongs to the HD-ZIP homeobox family. Class II subfamily.</text>
</comment>
<dbReference type="Proteomes" id="UP001085076">
    <property type="component" value="Miscellaneous, Linkage group lg01"/>
</dbReference>
<feature type="coiled-coil region" evidence="10">
    <location>
        <begin position="116"/>
        <end position="150"/>
    </location>
</feature>
<feature type="domain" description="Homeobox" evidence="11">
    <location>
        <begin position="57"/>
        <end position="117"/>
    </location>
</feature>
<evidence type="ECO:0000256" key="8">
    <source>
        <dbReference type="PROSITE-ProRule" id="PRU00108"/>
    </source>
</evidence>
<dbReference type="OrthoDB" id="6159439at2759"/>
<accession>A0A9D5HRA0</accession>
<keyword evidence="10" id="KW-0175">Coiled coil</keyword>
<gene>
    <name evidence="12" type="ORF">J5N97_003468</name>
</gene>
<dbReference type="InterPro" id="IPR009057">
    <property type="entry name" value="Homeodomain-like_sf"/>
</dbReference>
<dbReference type="Pfam" id="PF00046">
    <property type="entry name" value="Homeodomain"/>
    <property type="match status" value="1"/>
</dbReference>
<dbReference type="GO" id="GO:0005634">
    <property type="term" value="C:nucleus"/>
    <property type="evidence" value="ECO:0007669"/>
    <property type="project" value="UniProtKB-SubCell"/>
</dbReference>
<keyword evidence="13" id="KW-1185">Reference proteome</keyword>
<comment type="caution">
    <text evidence="12">The sequence shown here is derived from an EMBL/GenBank/DDBJ whole genome shotgun (WGS) entry which is preliminary data.</text>
</comment>
<dbReference type="PANTHER" id="PTHR45714:SF34">
    <property type="entry name" value="HOMEOBOX-LEUCINE ZIPPER PROTEIN HAT9"/>
    <property type="match status" value="1"/>
</dbReference>
<evidence type="ECO:0000313" key="13">
    <source>
        <dbReference type="Proteomes" id="UP001085076"/>
    </source>
</evidence>
<dbReference type="EMBL" id="JAGGNH010000001">
    <property type="protein sequence ID" value="KAJ0985112.1"/>
    <property type="molecule type" value="Genomic_DNA"/>
</dbReference>
<organism evidence="12 13">
    <name type="scientific">Dioscorea zingiberensis</name>
    <dbReference type="NCBI Taxonomy" id="325984"/>
    <lineage>
        <taxon>Eukaryota</taxon>
        <taxon>Viridiplantae</taxon>
        <taxon>Streptophyta</taxon>
        <taxon>Embryophyta</taxon>
        <taxon>Tracheophyta</taxon>
        <taxon>Spermatophyta</taxon>
        <taxon>Magnoliopsida</taxon>
        <taxon>Liliopsida</taxon>
        <taxon>Dioscoreales</taxon>
        <taxon>Dioscoreaceae</taxon>
        <taxon>Dioscorea</taxon>
    </lineage>
</organism>
<dbReference type="PANTHER" id="PTHR45714">
    <property type="entry name" value="HOMEOBOX-LEUCINE ZIPPER PROTEIN HAT14"/>
    <property type="match status" value="1"/>
</dbReference>
<evidence type="ECO:0000259" key="11">
    <source>
        <dbReference type="PROSITE" id="PS50071"/>
    </source>
</evidence>
<dbReference type="SMART" id="SM00340">
    <property type="entry name" value="HALZ"/>
    <property type="match status" value="1"/>
</dbReference>
<sequence length="179" mass="20829">MGGEPCNIELRLAIGSSHHDFRPKQVLQEDINSIESLRLRPKIEKDEDSEDFGNEKHGMIRKKLKLSKDQLAFLEDSFRAHNILNPTKKQELAKQLNLKPRQVEVWFQNRRARTKLKKAEVDCEFLKKCCESLSNENQRLKKELQELLKVKPRSSPFFFPVMAVCPACERMKESSSMAC</sequence>
<evidence type="ECO:0000256" key="4">
    <source>
        <dbReference type="ARBA" id="ARBA00023125"/>
    </source>
</evidence>
<evidence type="ECO:0000256" key="10">
    <source>
        <dbReference type="SAM" id="Coils"/>
    </source>
</evidence>
<reference evidence="12" key="2">
    <citation type="journal article" date="2022" name="Hortic Res">
        <title>The genome of Dioscorea zingiberensis sheds light on the biosynthesis, origin and evolution of the medicinally important diosgenin saponins.</title>
        <authorList>
            <person name="Li Y."/>
            <person name="Tan C."/>
            <person name="Li Z."/>
            <person name="Guo J."/>
            <person name="Li S."/>
            <person name="Chen X."/>
            <person name="Wang C."/>
            <person name="Dai X."/>
            <person name="Yang H."/>
            <person name="Song W."/>
            <person name="Hou L."/>
            <person name="Xu J."/>
            <person name="Tong Z."/>
            <person name="Xu A."/>
            <person name="Yuan X."/>
            <person name="Wang W."/>
            <person name="Yang Q."/>
            <person name="Chen L."/>
            <person name="Sun Z."/>
            <person name="Wang K."/>
            <person name="Pan B."/>
            <person name="Chen J."/>
            <person name="Bao Y."/>
            <person name="Liu F."/>
            <person name="Qi X."/>
            <person name="Gang D.R."/>
            <person name="Wen J."/>
            <person name="Li J."/>
        </authorList>
    </citation>
    <scope>NUCLEOTIDE SEQUENCE</scope>
    <source>
        <strain evidence="12">Dzin_1.0</strain>
    </source>
</reference>
<evidence type="ECO:0000256" key="6">
    <source>
        <dbReference type="ARBA" id="ARBA00023163"/>
    </source>
</evidence>
<evidence type="ECO:0000313" key="12">
    <source>
        <dbReference type="EMBL" id="KAJ0985112.1"/>
    </source>
</evidence>
<dbReference type="GO" id="GO:0000981">
    <property type="term" value="F:DNA-binding transcription factor activity, RNA polymerase II-specific"/>
    <property type="evidence" value="ECO:0007669"/>
    <property type="project" value="InterPro"/>
</dbReference>
<name>A0A9D5HRA0_9LILI</name>
<feature type="DNA-binding region" description="Homeobox" evidence="8">
    <location>
        <begin position="59"/>
        <end position="118"/>
    </location>
</feature>
<dbReference type="InterPro" id="IPR003106">
    <property type="entry name" value="Leu_zip_homeo"/>
</dbReference>
<evidence type="ECO:0000256" key="7">
    <source>
        <dbReference type="ARBA" id="ARBA00023242"/>
    </source>
</evidence>
<evidence type="ECO:0000256" key="2">
    <source>
        <dbReference type="ARBA" id="ARBA00006074"/>
    </source>
</evidence>
<dbReference type="SUPFAM" id="SSF46689">
    <property type="entry name" value="Homeodomain-like"/>
    <property type="match status" value="1"/>
</dbReference>
<dbReference type="Gene3D" id="1.10.10.60">
    <property type="entry name" value="Homeodomain-like"/>
    <property type="match status" value="1"/>
</dbReference>
<protein>
    <recommendedName>
        <fullName evidence="11">Homeobox domain-containing protein</fullName>
    </recommendedName>
</protein>
<evidence type="ECO:0000256" key="3">
    <source>
        <dbReference type="ARBA" id="ARBA00023015"/>
    </source>
</evidence>
<comment type="subcellular location">
    <subcellularLocation>
        <location evidence="1 8 9">Nucleus</location>
    </subcellularLocation>
</comment>
<keyword evidence="4 8" id="KW-0238">DNA-binding</keyword>